<protein>
    <recommendedName>
        <fullName evidence="4">Antigen 84</fullName>
    </recommendedName>
</protein>
<reference evidence="3" key="1">
    <citation type="journal article" date="2019" name="Int. J. Syst. Evol. Microbiol.">
        <title>The Global Catalogue of Microorganisms (GCM) 10K type strain sequencing project: providing services to taxonomists for standard genome sequencing and annotation.</title>
        <authorList>
            <consortium name="The Broad Institute Genomics Platform"/>
            <consortium name="The Broad Institute Genome Sequencing Center for Infectious Disease"/>
            <person name="Wu L."/>
            <person name="Ma J."/>
        </authorList>
    </citation>
    <scope>NUCLEOTIDE SEQUENCE [LARGE SCALE GENOMIC DNA]</scope>
    <source>
        <strain evidence="3">JCM 6833</strain>
    </source>
</reference>
<organism evidence="2 3">
    <name type="scientific">Actinomadura fulvescens</name>
    <dbReference type="NCBI Taxonomy" id="46160"/>
    <lineage>
        <taxon>Bacteria</taxon>
        <taxon>Bacillati</taxon>
        <taxon>Actinomycetota</taxon>
        <taxon>Actinomycetes</taxon>
        <taxon>Streptosporangiales</taxon>
        <taxon>Thermomonosporaceae</taxon>
        <taxon>Actinomadura</taxon>
    </lineage>
</organism>
<dbReference type="NCBIfam" id="TIGR03544">
    <property type="entry name" value="DivI1A_domain"/>
    <property type="match status" value="3"/>
</dbReference>
<accession>A0ABP6BJR7</accession>
<name>A0ABP6BJR7_9ACTN</name>
<comment type="caution">
    <text evidence="2">The sequence shown here is derived from an EMBL/GenBank/DDBJ whole genome shotgun (WGS) entry which is preliminary data.</text>
</comment>
<dbReference type="EMBL" id="BAAATD010000001">
    <property type="protein sequence ID" value="GAA2574542.1"/>
    <property type="molecule type" value="Genomic_DNA"/>
</dbReference>
<evidence type="ECO:0000313" key="3">
    <source>
        <dbReference type="Proteomes" id="UP001501509"/>
    </source>
</evidence>
<keyword evidence="3" id="KW-1185">Reference proteome</keyword>
<gene>
    <name evidence="2" type="ORF">GCM10010411_03100</name>
</gene>
<sequence>MKTGTHRLPVALRGYERGQVDDLLGRIRTTLNAARKPVGAASTGPSAKPVAESDAEPAVAPDGAAERLTADDVRAVRFDIVLRGYEPRAVDELLQECIRELQAAVPAGGRPGRRPRVHAGWLIGWIQNARFAGAGLRIGYDVRDVDAFLERVIAGLRGTAAPVTARDVREIVFRTVRFGPGYDEREVDAFLIQLAGALERR</sequence>
<dbReference type="Proteomes" id="UP001501509">
    <property type="component" value="Unassembled WGS sequence"/>
</dbReference>
<feature type="region of interest" description="Disordered" evidence="1">
    <location>
        <begin position="35"/>
        <end position="61"/>
    </location>
</feature>
<evidence type="ECO:0008006" key="4">
    <source>
        <dbReference type="Google" id="ProtNLM"/>
    </source>
</evidence>
<dbReference type="Gene3D" id="6.10.250.660">
    <property type="match status" value="3"/>
</dbReference>
<evidence type="ECO:0000313" key="2">
    <source>
        <dbReference type="EMBL" id="GAA2574542.1"/>
    </source>
</evidence>
<dbReference type="RefSeq" id="WP_344536929.1">
    <property type="nucleotide sequence ID" value="NZ_BAAATD010000001.1"/>
</dbReference>
<evidence type="ECO:0000256" key="1">
    <source>
        <dbReference type="SAM" id="MobiDB-lite"/>
    </source>
</evidence>
<proteinExistence type="predicted"/>
<dbReference type="InterPro" id="IPR019933">
    <property type="entry name" value="DivIVA_domain"/>
</dbReference>